<evidence type="ECO:0000313" key="1">
    <source>
        <dbReference type="EMBL" id="MBP1907027.1"/>
    </source>
</evidence>
<dbReference type="RefSeq" id="WP_210090617.1">
    <property type="nucleotide sequence ID" value="NZ_JAGGKG010000021.1"/>
</dbReference>
<dbReference type="InterPro" id="IPR025906">
    <property type="entry name" value="YjfB_motility"/>
</dbReference>
<sequence length="58" mass="6241">MDIAALSTQLSQANLKQDVGISLMKMVKDQTSVQTQALTKLMETSAQPHLGGNVDIKI</sequence>
<dbReference type="Pfam" id="PF14070">
    <property type="entry name" value="YjfB_motility"/>
    <property type="match status" value="1"/>
</dbReference>
<organism evidence="1 2">
    <name type="scientific">Paenibacillus turicensis</name>
    <dbReference type="NCBI Taxonomy" id="160487"/>
    <lineage>
        <taxon>Bacteria</taxon>
        <taxon>Bacillati</taxon>
        <taxon>Bacillota</taxon>
        <taxon>Bacilli</taxon>
        <taxon>Bacillales</taxon>
        <taxon>Paenibacillaceae</taxon>
        <taxon>Paenibacillus</taxon>
    </lineage>
</organism>
<keyword evidence="2" id="KW-1185">Reference proteome</keyword>
<dbReference type="EMBL" id="JAGGKG010000021">
    <property type="protein sequence ID" value="MBP1907027.1"/>
    <property type="molecule type" value="Genomic_DNA"/>
</dbReference>
<comment type="caution">
    <text evidence="1">The sequence shown here is derived from an EMBL/GenBank/DDBJ whole genome shotgun (WGS) entry which is preliminary data.</text>
</comment>
<reference evidence="1 2" key="1">
    <citation type="submission" date="2021-03" db="EMBL/GenBank/DDBJ databases">
        <title>Genomic Encyclopedia of Type Strains, Phase IV (KMG-IV): sequencing the most valuable type-strain genomes for metagenomic binning, comparative biology and taxonomic classification.</title>
        <authorList>
            <person name="Goeker M."/>
        </authorList>
    </citation>
    <scope>NUCLEOTIDE SEQUENCE [LARGE SCALE GENOMIC DNA]</scope>
    <source>
        <strain evidence="1 2">DSM 14349</strain>
    </source>
</reference>
<gene>
    <name evidence="1" type="ORF">J2Z32_003692</name>
</gene>
<proteinExistence type="predicted"/>
<name>A0ABS4FWS1_9BACL</name>
<dbReference type="Proteomes" id="UP001519272">
    <property type="component" value="Unassembled WGS sequence"/>
</dbReference>
<evidence type="ECO:0008006" key="3">
    <source>
        <dbReference type="Google" id="ProtNLM"/>
    </source>
</evidence>
<accession>A0ABS4FWS1</accession>
<protein>
    <recommendedName>
        <fullName evidence="3">Motility protein</fullName>
    </recommendedName>
</protein>
<evidence type="ECO:0000313" key="2">
    <source>
        <dbReference type="Proteomes" id="UP001519272"/>
    </source>
</evidence>